<dbReference type="PANTHER" id="PTHR34981:SF1">
    <property type="entry name" value="CELL DIVISION PROTEIN ZAPA"/>
    <property type="match status" value="1"/>
</dbReference>
<evidence type="ECO:0000256" key="4">
    <source>
        <dbReference type="ARBA" id="ARBA00022618"/>
    </source>
</evidence>
<dbReference type="GO" id="GO:0005829">
    <property type="term" value="C:cytosol"/>
    <property type="evidence" value="ECO:0007669"/>
    <property type="project" value="TreeGrafter"/>
</dbReference>
<proteinExistence type="predicted"/>
<accession>A0A7X6DQD9</accession>
<comment type="subcellular location">
    <subcellularLocation>
        <location evidence="1">Cytoplasm</location>
    </subcellularLocation>
</comment>
<dbReference type="GO" id="GO:0000917">
    <property type="term" value="P:division septum assembly"/>
    <property type="evidence" value="ECO:0007669"/>
    <property type="project" value="UniProtKB-KW"/>
</dbReference>
<comment type="function">
    <text evidence="7">Activator of cell division through the inhibition of FtsZ GTPase activity, therefore promoting FtsZ assembly into bundles of protofilaments necessary for the formation of the division Z ring. It is recruited early at mid-cell but it is not essential for cell division.</text>
</comment>
<evidence type="ECO:0000256" key="8">
    <source>
        <dbReference type="ARBA" id="ARBA00026068"/>
    </source>
</evidence>
<dbReference type="Proteomes" id="UP000534783">
    <property type="component" value="Unassembled WGS sequence"/>
</dbReference>
<dbReference type="InterPro" id="IPR053712">
    <property type="entry name" value="Bac_CellDiv_Activator"/>
</dbReference>
<dbReference type="Gene3D" id="6.10.250.790">
    <property type="match status" value="1"/>
</dbReference>
<gene>
    <name evidence="10" type="ORF">MNODULE_11835</name>
</gene>
<dbReference type="SUPFAM" id="SSF102829">
    <property type="entry name" value="Cell division protein ZapA-like"/>
    <property type="match status" value="1"/>
</dbReference>
<dbReference type="EMBL" id="VTOW01000002">
    <property type="protein sequence ID" value="NKE71430.1"/>
    <property type="molecule type" value="Genomic_DNA"/>
</dbReference>
<dbReference type="GO" id="GO:0030428">
    <property type="term" value="C:cell septum"/>
    <property type="evidence" value="ECO:0007669"/>
    <property type="project" value="TreeGrafter"/>
</dbReference>
<reference evidence="10 11" key="1">
    <citation type="journal article" date="2020" name="Nature">
        <title>Bacterial chemolithoautotrophy via manganese oxidation.</title>
        <authorList>
            <person name="Yu H."/>
            <person name="Leadbetter J.R."/>
        </authorList>
    </citation>
    <scope>NUCLEOTIDE SEQUENCE [LARGE SCALE GENOMIC DNA]</scope>
    <source>
        <strain evidence="10 11">Mn-1</strain>
    </source>
</reference>
<evidence type="ECO:0000256" key="5">
    <source>
        <dbReference type="ARBA" id="ARBA00023210"/>
    </source>
</evidence>
<comment type="caution">
    <text evidence="10">The sequence shown here is derived from an EMBL/GenBank/DDBJ whole genome shotgun (WGS) entry which is preliminary data.</text>
</comment>
<keyword evidence="4 10" id="KW-0132">Cell division</keyword>
<evidence type="ECO:0000256" key="1">
    <source>
        <dbReference type="ARBA" id="ARBA00004496"/>
    </source>
</evidence>
<keyword evidence="3" id="KW-0963">Cytoplasm</keyword>
<dbReference type="GO" id="GO:0043093">
    <property type="term" value="P:FtsZ-dependent cytokinesis"/>
    <property type="evidence" value="ECO:0007669"/>
    <property type="project" value="TreeGrafter"/>
</dbReference>
<dbReference type="RefSeq" id="WP_168060056.1">
    <property type="nucleotide sequence ID" value="NZ_VTOW01000002.1"/>
</dbReference>
<sequence length="98" mass="11177">MKNKLHVEIFGHRYTLRGEADEAYAKELAGYVDKKMTEMAGHAKGINSSKLAILAAINIAHELFQLRSRQKERDALIGGKTRDIIESIEEQFEEFKLD</sequence>
<name>A0A7X6DQD9_9BACT</name>
<evidence type="ECO:0000256" key="3">
    <source>
        <dbReference type="ARBA" id="ARBA00022490"/>
    </source>
</evidence>
<organism evidence="10 11">
    <name type="scientific">Candidatus Manganitrophus noduliformans</name>
    <dbReference type="NCBI Taxonomy" id="2606439"/>
    <lineage>
        <taxon>Bacteria</taxon>
        <taxon>Pseudomonadati</taxon>
        <taxon>Nitrospirota</taxon>
        <taxon>Nitrospiria</taxon>
        <taxon>Candidatus Troglogloeales</taxon>
        <taxon>Candidatus Manganitrophaceae</taxon>
        <taxon>Candidatus Manganitrophus</taxon>
    </lineage>
</organism>
<evidence type="ECO:0000256" key="7">
    <source>
        <dbReference type="ARBA" id="ARBA00024910"/>
    </source>
</evidence>
<dbReference type="GO" id="GO:0032153">
    <property type="term" value="C:cell division site"/>
    <property type="evidence" value="ECO:0007669"/>
    <property type="project" value="TreeGrafter"/>
</dbReference>
<keyword evidence="5" id="KW-0717">Septation</keyword>
<evidence type="ECO:0000256" key="6">
    <source>
        <dbReference type="ARBA" id="ARBA00023306"/>
    </source>
</evidence>
<dbReference type="AlphaFoldDB" id="A0A7X6DQD9"/>
<keyword evidence="11" id="KW-1185">Reference proteome</keyword>
<dbReference type="InterPro" id="IPR007838">
    <property type="entry name" value="Cell_div_ZapA-like"/>
</dbReference>
<evidence type="ECO:0000256" key="2">
    <source>
        <dbReference type="ARBA" id="ARBA00015195"/>
    </source>
</evidence>
<keyword evidence="6" id="KW-0131">Cell cycle</keyword>
<evidence type="ECO:0000313" key="10">
    <source>
        <dbReference type="EMBL" id="NKE71430.1"/>
    </source>
</evidence>
<comment type="subunit">
    <text evidence="8">Homodimer. Interacts with FtsZ.</text>
</comment>
<evidence type="ECO:0000313" key="11">
    <source>
        <dbReference type="Proteomes" id="UP000534783"/>
    </source>
</evidence>
<protein>
    <recommendedName>
        <fullName evidence="2">Cell division protein ZapA</fullName>
    </recommendedName>
    <alternativeName>
        <fullName evidence="9">Z ring-associated protein ZapA</fullName>
    </alternativeName>
</protein>
<dbReference type="PANTHER" id="PTHR34981">
    <property type="entry name" value="CELL DIVISION PROTEIN ZAPA"/>
    <property type="match status" value="1"/>
</dbReference>
<dbReference type="GO" id="GO:0000921">
    <property type="term" value="P:septin ring assembly"/>
    <property type="evidence" value="ECO:0007669"/>
    <property type="project" value="TreeGrafter"/>
</dbReference>
<dbReference type="InterPro" id="IPR036192">
    <property type="entry name" value="Cell_div_ZapA-like_sf"/>
</dbReference>
<dbReference type="Pfam" id="PF05164">
    <property type="entry name" value="ZapA"/>
    <property type="match status" value="1"/>
</dbReference>
<evidence type="ECO:0000256" key="9">
    <source>
        <dbReference type="ARBA" id="ARBA00033158"/>
    </source>
</evidence>